<dbReference type="EMBL" id="FNFT01000005">
    <property type="protein sequence ID" value="SDK22394.1"/>
    <property type="molecule type" value="Genomic_DNA"/>
</dbReference>
<dbReference type="PANTHER" id="PTHR42951:SF4">
    <property type="entry name" value="ACYL-COENZYME A THIOESTERASE MBLAC2"/>
    <property type="match status" value="1"/>
</dbReference>
<evidence type="ECO:0000313" key="3">
    <source>
        <dbReference type="Proteomes" id="UP000326500"/>
    </source>
</evidence>
<proteinExistence type="predicted"/>
<name>A0A1G9A691_9EURY</name>
<dbReference type="InterPro" id="IPR050855">
    <property type="entry name" value="NDM-1-like"/>
</dbReference>
<organism evidence="2 3">
    <name type="scientific">Methanoculleus thermophilus</name>
    <dbReference type="NCBI Taxonomy" id="2200"/>
    <lineage>
        <taxon>Archaea</taxon>
        <taxon>Methanobacteriati</taxon>
        <taxon>Methanobacteriota</taxon>
        <taxon>Stenosarchaea group</taxon>
        <taxon>Methanomicrobia</taxon>
        <taxon>Methanomicrobiales</taxon>
        <taxon>Methanomicrobiaceae</taxon>
        <taxon>Methanoculleus</taxon>
    </lineage>
</organism>
<dbReference type="OrthoDB" id="197151at2157"/>
<sequence length="546" mass="60622">MLEDQQWQPVPGTSGAEIYPFLRKPDVTCSNAYVIRMPDEILLIDTGADADQMNRILALIEESLQEGPRGVLLFLTHCHVDHCYQAIRDRRFRSLPMLTVAAEEEGARVLEAGDAVLTIADLMGREIEPLPVNLHLFAADRETLEMDGGTLLYRQRIPLQSGDHLFVYHTPGHSPDSICIQLGEYLFIGDFLFSANPGVAGLSGWDQPALLESVRRVRWILAHEPVTLCCPGHGRSIPAAAMPPLLDRLEADAKRMADIGVFNRERLADSLEHAVDLLLEANRTFAVIGGRLYALAYRLEDLGETEEAQRYLTLLEADRIDEFLADFAQFADEFRAGTKIDVQLVLKAVQVIQRIEAHFAGDRLNHVVDASLLRRTDRLLTDFMKTILGYRETPHLSPEDLPAVLSSLIDDLSNPPFSDEAFIEAADDPEAYRAELVSRLAYLPLFEDVDISVEAEGTLPLAMIDRERFSDEVAGVLEDMVASGTQKIRLTLRRSGDAVGLLIRGSGPLPARRLRFYRRKLGLSGAVLAVPEDGAGLHLLLRPAPT</sequence>
<dbReference type="InterPro" id="IPR036866">
    <property type="entry name" value="RibonucZ/Hydroxyglut_hydro"/>
</dbReference>
<dbReference type="RefSeq" id="WP_066958039.1">
    <property type="nucleotide sequence ID" value="NZ_BCNX01000008.1"/>
</dbReference>
<dbReference type="AlphaFoldDB" id="A0A1G9A691"/>
<evidence type="ECO:0000259" key="1">
    <source>
        <dbReference type="SMART" id="SM00849"/>
    </source>
</evidence>
<dbReference type="Pfam" id="PF00753">
    <property type="entry name" value="Lactamase_B"/>
    <property type="match status" value="1"/>
</dbReference>
<dbReference type="STRING" id="2200.GCA_001571405_01739"/>
<dbReference type="SMART" id="SM00849">
    <property type="entry name" value="Lactamase_B"/>
    <property type="match status" value="1"/>
</dbReference>
<dbReference type="SUPFAM" id="SSF56281">
    <property type="entry name" value="Metallo-hydrolase/oxidoreductase"/>
    <property type="match status" value="1"/>
</dbReference>
<reference evidence="2 3" key="1">
    <citation type="submission" date="2016-10" db="EMBL/GenBank/DDBJ databases">
        <authorList>
            <person name="Varghese N."/>
            <person name="Submissions S."/>
        </authorList>
    </citation>
    <scope>NUCLEOTIDE SEQUENCE [LARGE SCALE GENOMIC DNA]</scope>
    <source>
        <strain evidence="2 3">DSM 2373</strain>
    </source>
</reference>
<dbReference type="Gene3D" id="3.60.15.10">
    <property type="entry name" value="Ribonuclease Z/Hydroxyacylglutathione hydrolase-like"/>
    <property type="match status" value="1"/>
</dbReference>
<accession>A0A1G9A691</accession>
<feature type="domain" description="Metallo-beta-lactamase" evidence="1">
    <location>
        <begin position="29"/>
        <end position="233"/>
    </location>
</feature>
<gene>
    <name evidence="2" type="ORF">SAMN04488571_105170</name>
</gene>
<dbReference type="CDD" id="cd06262">
    <property type="entry name" value="metallo-hydrolase-like_MBL-fold"/>
    <property type="match status" value="1"/>
</dbReference>
<dbReference type="Proteomes" id="UP000326500">
    <property type="component" value="Unassembled WGS sequence"/>
</dbReference>
<keyword evidence="3" id="KW-1185">Reference proteome</keyword>
<evidence type="ECO:0000313" key="2">
    <source>
        <dbReference type="EMBL" id="SDK22394.1"/>
    </source>
</evidence>
<protein>
    <submittedName>
        <fullName evidence="2">Glyoxylase, beta-lactamase superfamily II</fullName>
    </submittedName>
</protein>
<dbReference type="PANTHER" id="PTHR42951">
    <property type="entry name" value="METALLO-BETA-LACTAMASE DOMAIN-CONTAINING"/>
    <property type="match status" value="1"/>
</dbReference>
<dbReference type="InterPro" id="IPR001279">
    <property type="entry name" value="Metallo-B-lactamas"/>
</dbReference>